<feature type="chain" id="PRO_5031479421" description="VPLPA-CTERM sorting domain-containing protein" evidence="2">
    <location>
        <begin position="24"/>
        <end position="205"/>
    </location>
</feature>
<keyword evidence="2" id="KW-0732">Signal</keyword>
<keyword evidence="1" id="KW-1133">Transmembrane helix</keyword>
<evidence type="ECO:0000256" key="1">
    <source>
        <dbReference type="SAM" id="Phobius"/>
    </source>
</evidence>
<keyword evidence="4" id="KW-1185">Reference proteome</keyword>
<evidence type="ECO:0008006" key="5">
    <source>
        <dbReference type="Google" id="ProtNLM"/>
    </source>
</evidence>
<sequence length="205" mass="21077">MKIAHISSGILLALAIDAGAAAAATTIYTDRAAYDIATGGSLNFEDFSDASFQNMSISSDAGFVTNSGVFRDSPSVGLFGIGANTTTYSFSTATTAFGGDFDLALGGTGTGLQFTLSNGEIVSQEINAPYDGFWGFVSDLSFASLTVSTGSQSGRAETHTLDNLSFGLAAPIAPVPLPAGLPLLLSALLGFFGLRRWSRRPHTAA</sequence>
<accession>A0A7W9BKB4</accession>
<keyword evidence="1" id="KW-0812">Transmembrane</keyword>
<evidence type="ECO:0000313" key="3">
    <source>
        <dbReference type="EMBL" id="MBB5722000.1"/>
    </source>
</evidence>
<name>A0A7W9BKB4_9RHOB</name>
<comment type="caution">
    <text evidence="3">The sequence shown here is derived from an EMBL/GenBank/DDBJ whole genome shotgun (WGS) entry which is preliminary data.</text>
</comment>
<keyword evidence="1" id="KW-0472">Membrane</keyword>
<protein>
    <recommendedName>
        <fullName evidence="5">VPLPA-CTERM sorting domain-containing protein</fullName>
    </recommendedName>
</protein>
<feature type="signal peptide" evidence="2">
    <location>
        <begin position="1"/>
        <end position="23"/>
    </location>
</feature>
<dbReference type="AlphaFoldDB" id="A0A7W9BKB4"/>
<feature type="transmembrane region" description="Helical" evidence="1">
    <location>
        <begin position="175"/>
        <end position="194"/>
    </location>
</feature>
<organism evidence="3 4">
    <name type="scientific">Yoonia ponticola</name>
    <dbReference type="NCBI Taxonomy" id="1524255"/>
    <lineage>
        <taxon>Bacteria</taxon>
        <taxon>Pseudomonadati</taxon>
        <taxon>Pseudomonadota</taxon>
        <taxon>Alphaproteobacteria</taxon>
        <taxon>Rhodobacterales</taxon>
        <taxon>Paracoccaceae</taxon>
        <taxon>Yoonia</taxon>
    </lineage>
</organism>
<evidence type="ECO:0000313" key="4">
    <source>
        <dbReference type="Proteomes" id="UP000535415"/>
    </source>
</evidence>
<dbReference type="Proteomes" id="UP000535415">
    <property type="component" value="Unassembled WGS sequence"/>
</dbReference>
<dbReference type="RefSeq" id="WP_183527860.1">
    <property type="nucleotide sequence ID" value="NZ_JACIJM010000004.1"/>
</dbReference>
<gene>
    <name evidence="3" type="ORF">FHS72_001624</name>
</gene>
<dbReference type="EMBL" id="JACIJM010000004">
    <property type="protein sequence ID" value="MBB5722000.1"/>
    <property type="molecule type" value="Genomic_DNA"/>
</dbReference>
<proteinExistence type="predicted"/>
<reference evidence="3 4" key="1">
    <citation type="submission" date="2020-08" db="EMBL/GenBank/DDBJ databases">
        <title>Genomic Encyclopedia of Type Strains, Phase IV (KMG-IV): sequencing the most valuable type-strain genomes for metagenomic binning, comparative biology and taxonomic classification.</title>
        <authorList>
            <person name="Goeker M."/>
        </authorList>
    </citation>
    <scope>NUCLEOTIDE SEQUENCE [LARGE SCALE GENOMIC DNA]</scope>
    <source>
        <strain evidence="3 4">DSM 101064</strain>
    </source>
</reference>
<evidence type="ECO:0000256" key="2">
    <source>
        <dbReference type="SAM" id="SignalP"/>
    </source>
</evidence>